<dbReference type="InterPro" id="IPR003428">
    <property type="entry name" value="MAM33"/>
</dbReference>
<accession>A0A8R1Y573</accession>
<accession>A0A2A6BJ26</accession>
<keyword evidence="4" id="KW-0732">Signal</keyword>
<organism evidence="5 6">
    <name type="scientific">Pristionchus pacificus</name>
    <name type="common">Parasitic nematode worm</name>
    <dbReference type="NCBI Taxonomy" id="54126"/>
    <lineage>
        <taxon>Eukaryota</taxon>
        <taxon>Metazoa</taxon>
        <taxon>Ecdysozoa</taxon>
        <taxon>Nematoda</taxon>
        <taxon>Chromadorea</taxon>
        <taxon>Rhabditida</taxon>
        <taxon>Rhabditina</taxon>
        <taxon>Diplogasteromorpha</taxon>
        <taxon>Diplogasteroidea</taxon>
        <taxon>Neodiplogasteridae</taxon>
        <taxon>Pristionchus</taxon>
    </lineage>
</organism>
<evidence type="ECO:0000256" key="3">
    <source>
        <dbReference type="SAM" id="Phobius"/>
    </source>
</evidence>
<feature type="compositionally biased region" description="Basic and acidic residues" evidence="2">
    <location>
        <begin position="39"/>
        <end position="65"/>
    </location>
</feature>
<dbReference type="PANTHER" id="PTHR10826:SF1">
    <property type="entry name" value="COMPLEMENT COMPONENT 1 Q SUBCOMPONENT-BINDING PROTEIN, MITOCHONDRIAL"/>
    <property type="match status" value="1"/>
</dbReference>
<feature type="region of interest" description="Disordered" evidence="2">
    <location>
        <begin position="362"/>
        <end position="459"/>
    </location>
</feature>
<sequence>MSLFRTFIFVLLLMLMAIVNCKDEDDSEGTTPNANSDQNTERPLVEESGKEINREKETNPLRNDENSTILHDASDISMMSFDNCTTEAFSCFFQVVDKDDRKIETNEGKTMSHVKQDKLAKYQNSSTIIITREETTVWKLVIHRFYFLLSLYFLLTFSEETFHLHIDEKNENSWLRVTLLHREVRNPGNEMIMETENRDESEENGIVVKNINDRAKKTRKKIVSERDDTKEVTVEKEEKIQTRTLIIIISVSSIFVLFAIAVVIVGVVQCHLNKSRAKTKRTISAAQLGKNSVSLLSFSLSSSSMNENQLNMKTSETHLIEPSMNESEGELIARTTSNSPFRADTISESGNSELIPLAKSVSAKSITHSRKKGVLSRRKSIGKEGKRNTPKTVTPMKTIPLHQKRERSSRRKEGSGIPSQSEHRNSRALTVKSFVGVEKSAESSTISPSTTKKPEDSEQVRLIRKLLEETLAEQRNKDTSMTVSTTTTTQQPTTEKEEKSSLESVAELALLDRLNLNETEKNAIISRVEELLRAEIARKLLSEVSPPPPPPPPPPHAEFPSTTSTISPSSTISSTTSSPSTTLSTSPQSTTESTTITSPPKTTSQSIVTTSSPQFEAAPVITADGASHEKTKLKSLALKQKKSTVVGGRSIVRPIELSESIDDPVSLLRVSTVQKEIREAQPRLPSRFIHNTKKDFDEDLDLIDRSGGERRPDTVAAASLLTSARRITYPNDYEEEETINHKNDFFQPITGAPLDLTDVYEDDEDGGLVDIDSTQRRREQFRAISTRSPFSLRTTARPFHDETTTVTLSSSSFPFEPINLETVTTPPYRNGRYGQHRATKFEVLASDYRSRLRETGDLGHILKRLSQNAYIALIESDGGNKRTRHESNPCSRWLFVVVHRFSARWHASPTRMPQPRLVSPAHVDYSFLTHNKSVIIGDVRLFSTSPRAYNVATELSEALKHEIDAEKDLEAQHPAASPNMFPGFTVRLTKSHGNESILVVFNVNHSVEIAEEFDDPNNTPSPVALPPFSIEITKGDERLCFHLELVEAEQPGEYDFQVEEFYLAPAVKGTEEDVPSHVYATSGKYIDSTIQELLYVRYLEERGFDGEFLKNLVAFASSHEHKLYINLLNKMKAFIAK</sequence>
<gene>
    <name evidence="5" type="primary">WBGene00092740</name>
</gene>
<evidence type="ECO:0000313" key="5">
    <source>
        <dbReference type="EnsemblMetazoa" id="PPA03186.1"/>
    </source>
</evidence>
<dbReference type="PANTHER" id="PTHR10826">
    <property type="entry name" value="COMPLEMENT COMPONENT 1"/>
    <property type="match status" value="1"/>
</dbReference>
<dbReference type="Pfam" id="PF02330">
    <property type="entry name" value="MAM33"/>
    <property type="match status" value="1"/>
</dbReference>
<proteinExistence type="inferred from homology"/>
<dbReference type="Gene3D" id="3.10.280.10">
    <property type="entry name" value="Mitochondrial glycoprotein"/>
    <property type="match status" value="1"/>
</dbReference>
<feature type="region of interest" description="Disordered" evidence="2">
    <location>
        <begin position="542"/>
        <end position="611"/>
    </location>
</feature>
<feature type="chain" id="PRO_5043994289" evidence="4">
    <location>
        <begin position="22"/>
        <end position="1137"/>
    </location>
</feature>
<dbReference type="GO" id="GO:0042256">
    <property type="term" value="P:cytosolic ribosome assembly"/>
    <property type="evidence" value="ECO:0000318"/>
    <property type="project" value="GO_Central"/>
</dbReference>
<feature type="compositionally biased region" description="Low complexity" evidence="2">
    <location>
        <begin position="479"/>
        <end position="493"/>
    </location>
</feature>
<feature type="compositionally biased region" description="Pro residues" evidence="2">
    <location>
        <begin position="545"/>
        <end position="557"/>
    </location>
</feature>
<feature type="transmembrane region" description="Helical" evidence="3">
    <location>
        <begin position="245"/>
        <end position="268"/>
    </location>
</feature>
<reference evidence="6" key="1">
    <citation type="journal article" date="2008" name="Nat. Genet.">
        <title>The Pristionchus pacificus genome provides a unique perspective on nematode lifestyle and parasitism.</title>
        <authorList>
            <person name="Dieterich C."/>
            <person name="Clifton S.W."/>
            <person name="Schuster L.N."/>
            <person name="Chinwalla A."/>
            <person name="Delehaunty K."/>
            <person name="Dinkelacker I."/>
            <person name="Fulton L."/>
            <person name="Fulton R."/>
            <person name="Godfrey J."/>
            <person name="Minx P."/>
            <person name="Mitreva M."/>
            <person name="Roeseler W."/>
            <person name="Tian H."/>
            <person name="Witte H."/>
            <person name="Yang S.P."/>
            <person name="Wilson R.K."/>
            <person name="Sommer R.J."/>
        </authorList>
    </citation>
    <scope>NUCLEOTIDE SEQUENCE [LARGE SCALE GENOMIC DNA]</scope>
    <source>
        <strain evidence="6">PS312</strain>
    </source>
</reference>
<protein>
    <submittedName>
        <fullName evidence="5">Cri-3</fullName>
    </submittedName>
</protein>
<reference evidence="5" key="2">
    <citation type="submission" date="2022-06" db="UniProtKB">
        <authorList>
            <consortium name="EnsemblMetazoa"/>
        </authorList>
    </citation>
    <scope>IDENTIFICATION</scope>
    <source>
        <strain evidence="5">PS312</strain>
    </source>
</reference>
<feature type="region of interest" description="Disordered" evidence="2">
    <location>
        <begin position="472"/>
        <end position="502"/>
    </location>
</feature>
<evidence type="ECO:0000313" key="6">
    <source>
        <dbReference type="Proteomes" id="UP000005239"/>
    </source>
</evidence>
<name>A0A2A6BJ26_PRIPA</name>
<dbReference type="EnsemblMetazoa" id="PPA03186.1">
    <property type="protein sequence ID" value="PPA03186.1"/>
    <property type="gene ID" value="WBGene00092740"/>
</dbReference>
<dbReference type="Proteomes" id="UP000005239">
    <property type="component" value="Unassembled WGS sequence"/>
</dbReference>
<keyword evidence="6" id="KW-1185">Reference proteome</keyword>
<keyword evidence="3" id="KW-0812">Transmembrane</keyword>
<feature type="signal peptide" evidence="4">
    <location>
        <begin position="1"/>
        <end position="21"/>
    </location>
</feature>
<feature type="compositionally biased region" description="Polar residues" evidence="2">
    <location>
        <begin position="29"/>
        <end position="38"/>
    </location>
</feature>
<dbReference type="AlphaFoldDB" id="A0A2A6BJ26"/>
<evidence type="ECO:0000256" key="1">
    <source>
        <dbReference type="ARBA" id="ARBA00005457"/>
    </source>
</evidence>
<evidence type="ECO:0000256" key="2">
    <source>
        <dbReference type="SAM" id="MobiDB-lite"/>
    </source>
</evidence>
<feature type="region of interest" description="Disordered" evidence="2">
    <location>
        <begin position="24"/>
        <end position="66"/>
    </location>
</feature>
<dbReference type="InterPro" id="IPR036561">
    <property type="entry name" value="MAM33_sf"/>
</dbReference>
<evidence type="ECO:0000256" key="4">
    <source>
        <dbReference type="SAM" id="SignalP"/>
    </source>
</evidence>
<keyword evidence="3" id="KW-1133">Transmembrane helix</keyword>
<dbReference type="SUPFAM" id="SSF54529">
    <property type="entry name" value="Mitochondrial glycoprotein MAM33-like"/>
    <property type="match status" value="1"/>
</dbReference>
<feature type="compositionally biased region" description="Basic residues" evidence="2">
    <location>
        <begin position="367"/>
        <end position="380"/>
    </location>
</feature>
<comment type="similarity">
    <text evidence="1">Belongs to the MAM33 family.</text>
</comment>
<keyword evidence="3" id="KW-0472">Membrane</keyword>
<feature type="compositionally biased region" description="Low complexity" evidence="2">
    <location>
        <begin position="560"/>
        <end position="607"/>
    </location>
</feature>
<dbReference type="GO" id="GO:0005759">
    <property type="term" value="C:mitochondrial matrix"/>
    <property type="evidence" value="ECO:0007669"/>
    <property type="project" value="InterPro"/>
</dbReference>